<proteinExistence type="inferred from homology"/>
<dbReference type="PANTHER" id="PTHR21569">
    <property type="entry name" value="RIBOSOMAL PROTEIN S9"/>
    <property type="match status" value="1"/>
</dbReference>
<evidence type="ECO:0000256" key="2">
    <source>
        <dbReference type="ARBA" id="ARBA00022980"/>
    </source>
</evidence>
<dbReference type="InterPro" id="IPR020568">
    <property type="entry name" value="Ribosomal_Su5_D2-typ_SF"/>
</dbReference>
<dbReference type="STRING" id="745531.A0A0C3S0I4"/>
<keyword evidence="6" id="KW-1185">Reference proteome</keyword>
<dbReference type="AlphaFoldDB" id="A0A0C3S0I4"/>
<evidence type="ECO:0000313" key="5">
    <source>
        <dbReference type="EMBL" id="KIP08411.1"/>
    </source>
</evidence>
<dbReference type="OrthoDB" id="10254627at2759"/>
<dbReference type="GO" id="GO:0003723">
    <property type="term" value="F:RNA binding"/>
    <property type="evidence" value="ECO:0007669"/>
    <property type="project" value="TreeGrafter"/>
</dbReference>
<dbReference type="PANTHER" id="PTHR21569:SF1">
    <property type="entry name" value="SMALL RIBOSOMAL SUBUNIT PROTEIN US9M"/>
    <property type="match status" value="1"/>
</dbReference>
<organism evidence="5 6">
    <name type="scientific">Phlebiopsis gigantea (strain 11061_1 CR5-6)</name>
    <name type="common">White-rot fungus</name>
    <name type="synonym">Peniophora gigantea</name>
    <dbReference type="NCBI Taxonomy" id="745531"/>
    <lineage>
        <taxon>Eukaryota</taxon>
        <taxon>Fungi</taxon>
        <taxon>Dikarya</taxon>
        <taxon>Basidiomycota</taxon>
        <taxon>Agaricomycotina</taxon>
        <taxon>Agaricomycetes</taxon>
        <taxon>Polyporales</taxon>
        <taxon>Phanerochaetaceae</taxon>
        <taxon>Phlebiopsis</taxon>
    </lineage>
</organism>
<accession>A0A0C3S0I4</accession>
<dbReference type="InterPro" id="IPR020574">
    <property type="entry name" value="Ribosomal_uS9_CS"/>
</dbReference>
<reference evidence="5 6" key="1">
    <citation type="journal article" date="2014" name="PLoS Genet.">
        <title>Analysis of the Phlebiopsis gigantea genome, transcriptome and secretome provides insight into its pioneer colonization strategies of wood.</title>
        <authorList>
            <person name="Hori C."/>
            <person name="Ishida T."/>
            <person name="Igarashi K."/>
            <person name="Samejima M."/>
            <person name="Suzuki H."/>
            <person name="Master E."/>
            <person name="Ferreira P."/>
            <person name="Ruiz-Duenas F.J."/>
            <person name="Held B."/>
            <person name="Canessa P."/>
            <person name="Larrondo L.F."/>
            <person name="Schmoll M."/>
            <person name="Druzhinina I.S."/>
            <person name="Kubicek C.P."/>
            <person name="Gaskell J.A."/>
            <person name="Kersten P."/>
            <person name="St John F."/>
            <person name="Glasner J."/>
            <person name="Sabat G."/>
            <person name="Splinter BonDurant S."/>
            <person name="Syed K."/>
            <person name="Yadav J."/>
            <person name="Mgbeahuruike A.C."/>
            <person name="Kovalchuk A."/>
            <person name="Asiegbu F.O."/>
            <person name="Lackner G."/>
            <person name="Hoffmeister D."/>
            <person name="Rencoret J."/>
            <person name="Gutierrez A."/>
            <person name="Sun H."/>
            <person name="Lindquist E."/>
            <person name="Barry K."/>
            <person name="Riley R."/>
            <person name="Grigoriev I.V."/>
            <person name="Henrissat B."/>
            <person name="Kues U."/>
            <person name="Berka R.M."/>
            <person name="Martinez A.T."/>
            <person name="Covert S.F."/>
            <person name="Blanchette R.A."/>
            <person name="Cullen D."/>
        </authorList>
    </citation>
    <scope>NUCLEOTIDE SEQUENCE [LARGE SCALE GENOMIC DNA]</scope>
    <source>
        <strain evidence="5 6">11061_1 CR5-6</strain>
    </source>
</reference>
<dbReference type="HOGENOM" id="CLU_036531_1_0_1"/>
<name>A0A0C3S0I4_PHLG1</name>
<dbReference type="GO" id="GO:0005763">
    <property type="term" value="C:mitochondrial small ribosomal subunit"/>
    <property type="evidence" value="ECO:0007669"/>
    <property type="project" value="TreeGrafter"/>
</dbReference>
<comment type="similarity">
    <text evidence="1 4">Belongs to the universal ribosomal protein uS9 family.</text>
</comment>
<dbReference type="Proteomes" id="UP000053257">
    <property type="component" value="Unassembled WGS sequence"/>
</dbReference>
<dbReference type="Pfam" id="PF00380">
    <property type="entry name" value="Ribosomal_S9"/>
    <property type="match status" value="1"/>
</dbReference>
<dbReference type="EMBL" id="KN840480">
    <property type="protein sequence ID" value="KIP08411.1"/>
    <property type="molecule type" value="Genomic_DNA"/>
</dbReference>
<dbReference type="PROSITE" id="PS00360">
    <property type="entry name" value="RIBOSOMAL_S9"/>
    <property type="match status" value="1"/>
</dbReference>
<dbReference type="InterPro" id="IPR014721">
    <property type="entry name" value="Ribsml_uS5_D2-typ_fold_subgr"/>
</dbReference>
<dbReference type="GO" id="GO:0006412">
    <property type="term" value="P:translation"/>
    <property type="evidence" value="ECO:0007669"/>
    <property type="project" value="InterPro"/>
</dbReference>
<dbReference type="InterPro" id="IPR000754">
    <property type="entry name" value="Ribosomal_uS9"/>
</dbReference>
<keyword evidence="2 4" id="KW-0689">Ribosomal protein</keyword>
<evidence type="ECO:0000256" key="4">
    <source>
        <dbReference type="RuleBase" id="RU003815"/>
    </source>
</evidence>
<evidence type="ECO:0000256" key="3">
    <source>
        <dbReference type="ARBA" id="ARBA00023274"/>
    </source>
</evidence>
<protein>
    <submittedName>
        <fullName evidence="5">Uncharacterized protein</fullName>
    </submittedName>
</protein>
<evidence type="ECO:0000313" key="6">
    <source>
        <dbReference type="Proteomes" id="UP000053257"/>
    </source>
</evidence>
<dbReference type="SUPFAM" id="SSF54211">
    <property type="entry name" value="Ribosomal protein S5 domain 2-like"/>
    <property type="match status" value="1"/>
</dbReference>
<keyword evidence="3 4" id="KW-0687">Ribonucleoprotein</keyword>
<gene>
    <name evidence="5" type="ORF">PHLGIDRAFT_23540</name>
</gene>
<dbReference type="GO" id="GO:0003735">
    <property type="term" value="F:structural constituent of ribosome"/>
    <property type="evidence" value="ECO:0007669"/>
    <property type="project" value="InterPro"/>
</dbReference>
<dbReference type="Gene3D" id="3.30.230.10">
    <property type="match status" value="1"/>
</dbReference>
<sequence>MSKRNTNVEWILANLLRTAHCRHMATATGYVPPASVQRGEPTRPQMRREILPKSPNTYTGRSGFFDAIDNLESAANLSRQALKKLQLSPLPEFALQSLPPAQPAWKDKQTLSTTLSVQLSPSKYSRMLKLLKQLDEYKRVAVVAGYESLAESISEVLEVFERDDKEAYLSRGKSRPVKFDEYGRSYTVGRRKESGARVWVIPTRPVEEPASVISASKPAGGITPGSLVASLPGLETKTAAPKVPISQIIINNASLAEYLYVQLNSFIGLRGVLKTHPIFSQNTADRERVLRPLKVSGLLGAFNVFAIARGGGTTGQSGAISLGIAKALAAHVPDVAPILRKSKLVLRDPRMVERKKPGLAKARKAYAWVRR</sequence>
<evidence type="ECO:0000256" key="1">
    <source>
        <dbReference type="ARBA" id="ARBA00005251"/>
    </source>
</evidence>